<sequence>MAFRTQFTWASSPLIVNAPMGGFAGPELAAAVSRAGGLGMVGALMDAAVLSEQLTKAASLLNAEPAVKSNSCLPIGVGLLLFALGKKKIEFLETLAKHKPAVIWLFAETALSDYTEWATDIRKLCPESQLWIQTGTVGSALQLAKDAKPDVLVMQGKDAGGHGWESGAGVISLLPEAKDALARDGYDVGVLASGGIVDARGTAAALSLGADGVVMGTRFLASKEVTAPPLYQQQILDTHDGGQYTIRAKVFDELRGPNVWPAAYDGRAIVSKSYEDYANGVGIDQIRKRHSQALESDDKGLGASRRAVVWCGTAVGLVNEICPAADIVRELHQNVRVILDETKARL</sequence>
<dbReference type="PANTHER" id="PTHR32332">
    <property type="entry name" value="2-NITROPROPANE DIOXYGENASE"/>
    <property type="match status" value="1"/>
</dbReference>
<dbReference type="Pfam" id="PF03060">
    <property type="entry name" value="NMO"/>
    <property type="match status" value="1"/>
</dbReference>
<dbReference type="GeneID" id="19974476"/>
<name>W2RMH0_CYPE1</name>
<dbReference type="EMBL" id="KB822723">
    <property type="protein sequence ID" value="ETN37515.1"/>
    <property type="molecule type" value="Genomic_DNA"/>
</dbReference>
<dbReference type="SUPFAM" id="SSF51412">
    <property type="entry name" value="Inosine monophosphate dehydrogenase (IMPDH)"/>
    <property type="match status" value="1"/>
</dbReference>
<dbReference type="eggNOG" id="ENOG502RHJM">
    <property type="taxonomic scope" value="Eukaryota"/>
</dbReference>
<dbReference type="HOGENOM" id="CLU_038732_9_0_1"/>
<dbReference type="Proteomes" id="UP000030752">
    <property type="component" value="Unassembled WGS sequence"/>
</dbReference>
<dbReference type="OrthoDB" id="2349068at2759"/>
<dbReference type="STRING" id="1220924.W2RMH0"/>
<dbReference type="AlphaFoldDB" id="W2RMH0"/>
<dbReference type="InterPro" id="IPR013785">
    <property type="entry name" value="Aldolase_TIM"/>
</dbReference>
<keyword evidence="2" id="KW-0288">FMN</keyword>
<organism evidence="4 5">
    <name type="scientific">Cyphellophora europaea (strain CBS 101466)</name>
    <name type="common">Phialophora europaea</name>
    <dbReference type="NCBI Taxonomy" id="1220924"/>
    <lineage>
        <taxon>Eukaryota</taxon>
        <taxon>Fungi</taxon>
        <taxon>Dikarya</taxon>
        <taxon>Ascomycota</taxon>
        <taxon>Pezizomycotina</taxon>
        <taxon>Eurotiomycetes</taxon>
        <taxon>Chaetothyriomycetidae</taxon>
        <taxon>Chaetothyriales</taxon>
        <taxon>Cyphellophoraceae</taxon>
        <taxon>Cyphellophora</taxon>
    </lineage>
</organism>
<proteinExistence type="predicted"/>
<keyword evidence="5" id="KW-1185">Reference proteome</keyword>
<protein>
    <submittedName>
        <fullName evidence="4">Uncharacterized protein</fullName>
    </submittedName>
</protein>
<dbReference type="CDD" id="cd04730">
    <property type="entry name" value="NPD_like"/>
    <property type="match status" value="1"/>
</dbReference>
<gene>
    <name evidence="4" type="ORF">HMPREF1541_07137</name>
</gene>
<dbReference type="InterPro" id="IPR004136">
    <property type="entry name" value="NMO"/>
</dbReference>
<dbReference type="InParanoid" id="W2RMH0"/>
<accession>W2RMH0</accession>
<evidence type="ECO:0000313" key="4">
    <source>
        <dbReference type="EMBL" id="ETN37515.1"/>
    </source>
</evidence>
<dbReference type="GO" id="GO:0018580">
    <property type="term" value="F:nitronate monooxygenase activity"/>
    <property type="evidence" value="ECO:0007669"/>
    <property type="project" value="InterPro"/>
</dbReference>
<dbReference type="RefSeq" id="XP_008719684.1">
    <property type="nucleotide sequence ID" value="XM_008721462.1"/>
</dbReference>
<keyword evidence="3" id="KW-0560">Oxidoreductase</keyword>
<keyword evidence="1" id="KW-0285">Flavoprotein</keyword>
<evidence type="ECO:0000256" key="2">
    <source>
        <dbReference type="ARBA" id="ARBA00022643"/>
    </source>
</evidence>
<evidence type="ECO:0000313" key="5">
    <source>
        <dbReference type="Proteomes" id="UP000030752"/>
    </source>
</evidence>
<reference evidence="4 5" key="1">
    <citation type="submission" date="2013-03" db="EMBL/GenBank/DDBJ databases">
        <title>The Genome Sequence of Phialophora europaea CBS 101466.</title>
        <authorList>
            <consortium name="The Broad Institute Genomics Platform"/>
            <person name="Cuomo C."/>
            <person name="de Hoog S."/>
            <person name="Gorbushina A."/>
            <person name="Walker B."/>
            <person name="Young S.K."/>
            <person name="Zeng Q."/>
            <person name="Gargeya S."/>
            <person name="Fitzgerald M."/>
            <person name="Haas B."/>
            <person name="Abouelleil A."/>
            <person name="Allen A.W."/>
            <person name="Alvarado L."/>
            <person name="Arachchi H.M."/>
            <person name="Berlin A.M."/>
            <person name="Chapman S.B."/>
            <person name="Gainer-Dewar J."/>
            <person name="Goldberg J."/>
            <person name="Griggs A."/>
            <person name="Gujja S."/>
            <person name="Hansen M."/>
            <person name="Howarth C."/>
            <person name="Imamovic A."/>
            <person name="Ireland A."/>
            <person name="Larimer J."/>
            <person name="McCowan C."/>
            <person name="Murphy C."/>
            <person name="Pearson M."/>
            <person name="Poon T.W."/>
            <person name="Priest M."/>
            <person name="Roberts A."/>
            <person name="Saif S."/>
            <person name="Shea T."/>
            <person name="Sisk P."/>
            <person name="Sykes S."/>
            <person name="Wortman J."/>
            <person name="Nusbaum C."/>
            <person name="Birren B."/>
        </authorList>
    </citation>
    <scope>NUCLEOTIDE SEQUENCE [LARGE SCALE GENOMIC DNA]</scope>
    <source>
        <strain evidence="4 5">CBS 101466</strain>
    </source>
</reference>
<dbReference type="PANTHER" id="PTHR32332:SF34">
    <property type="entry name" value="2-NITROPROPANE DIOXYGENASE FAMILY, PUTATIVE-RELATED"/>
    <property type="match status" value="1"/>
</dbReference>
<dbReference type="Gene3D" id="3.20.20.70">
    <property type="entry name" value="Aldolase class I"/>
    <property type="match status" value="1"/>
</dbReference>
<dbReference type="VEuPathDB" id="FungiDB:HMPREF1541_07137"/>
<evidence type="ECO:0000256" key="1">
    <source>
        <dbReference type="ARBA" id="ARBA00022630"/>
    </source>
</evidence>
<evidence type="ECO:0000256" key="3">
    <source>
        <dbReference type="ARBA" id="ARBA00023002"/>
    </source>
</evidence>